<keyword evidence="16" id="KW-1185">Reference proteome</keyword>
<evidence type="ECO:0000256" key="3">
    <source>
        <dbReference type="ARBA" id="ARBA00004065"/>
    </source>
</evidence>
<dbReference type="Proteomes" id="UP000189810">
    <property type="component" value="Chromosome I"/>
</dbReference>
<dbReference type="Gene3D" id="3.30.420.10">
    <property type="entry name" value="Ribonuclease H-like superfamily/Ribonuclease H"/>
    <property type="match status" value="1"/>
</dbReference>
<feature type="binding site" evidence="12">
    <location>
        <position position="184"/>
    </location>
    <ligand>
        <name>a divalent metal cation</name>
        <dbReference type="ChEBI" id="CHEBI:60240"/>
    </ligand>
</feature>
<dbReference type="InterPro" id="IPR012295">
    <property type="entry name" value="TBP_dom_sf"/>
</dbReference>
<dbReference type="InterPro" id="IPR004641">
    <property type="entry name" value="RNase_HIII"/>
</dbReference>
<comment type="similarity">
    <text evidence="5">Belongs to the RNase HII family. RnhC subfamily.</text>
</comment>
<dbReference type="InterPro" id="IPR001352">
    <property type="entry name" value="RNase_HII/HIII"/>
</dbReference>
<dbReference type="Gene3D" id="3.30.310.10">
    <property type="entry name" value="TATA-Binding Protein"/>
    <property type="match status" value="1"/>
</dbReference>
<organism evidence="15 16">
    <name type="scientific">Thermocrinis minervae</name>
    <dbReference type="NCBI Taxonomy" id="381751"/>
    <lineage>
        <taxon>Bacteria</taxon>
        <taxon>Pseudomonadati</taxon>
        <taxon>Aquificota</taxon>
        <taxon>Aquificia</taxon>
        <taxon>Aquificales</taxon>
        <taxon>Aquificaceae</taxon>
        <taxon>Thermocrinis</taxon>
    </lineage>
</organism>
<evidence type="ECO:0000256" key="2">
    <source>
        <dbReference type="ARBA" id="ARBA00001946"/>
    </source>
</evidence>
<evidence type="ECO:0000256" key="1">
    <source>
        <dbReference type="ARBA" id="ARBA00000077"/>
    </source>
</evidence>
<name>A0A1M6R3Z2_9AQUI</name>
<dbReference type="EC" id="3.1.26.4" evidence="13"/>
<dbReference type="InterPro" id="IPR036397">
    <property type="entry name" value="RNaseH_sf"/>
</dbReference>
<dbReference type="PANTHER" id="PTHR10954">
    <property type="entry name" value="RIBONUCLEASE H2 SUBUNIT A"/>
    <property type="match status" value="1"/>
</dbReference>
<dbReference type="InterPro" id="IPR012337">
    <property type="entry name" value="RNaseH-like_sf"/>
</dbReference>
<evidence type="ECO:0000256" key="12">
    <source>
        <dbReference type="PROSITE-ProRule" id="PRU01319"/>
    </source>
</evidence>
<dbReference type="RefSeq" id="WP_079653673.1">
    <property type="nucleotide sequence ID" value="NZ_LT670846.1"/>
</dbReference>
<accession>A0A1M6R3Z2</accession>
<keyword evidence="11" id="KW-0460">Magnesium</keyword>
<evidence type="ECO:0000256" key="8">
    <source>
        <dbReference type="ARBA" id="ARBA00022723"/>
    </source>
</evidence>
<dbReference type="InterPro" id="IPR024567">
    <property type="entry name" value="RNase_HII/HIII_dom"/>
</dbReference>
<dbReference type="PROSITE" id="PS51975">
    <property type="entry name" value="RNASE_H_2"/>
    <property type="match status" value="1"/>
</dbReference>
<dbReference type="PANTHER" id="PTHR10954:SF18">
    <property type="entry name" value="RIBONUCLEASE HII"/>
    <property type="match status" value="1"/>
</dbReference>
<evidence type="ECO:0000256" key="4">
    <source>
        <dbReference type="ARBA" id="ARBA00004496"/>
    </source>
</evidence>
<evidence type="ECO:0000256" key="6">
    <source>
        <dbReference type="ARBA" id="ARBA00022490"/>
    </source>
</evidence>
<evidence type="ECO:0000256" key="10">
    <source>
        <dbReference type="ARBA" id="ARBA00022801"/>
    </source>
</evidence>
<dbReference type="GO" id="GO:0006298">
    <property type="term" value="P:mismatch repair"/>
    <property type="evidence" value="ECO:0007669"/>
    <property type="project" value="TreeGrafter"/>
</dbReference>
<evidence type="ECO:0000256" key="11">
    <source>
        <dbReference type="ARBA" id="ARBA00022842"/>
    </source>
</evidence>
<evidence type="ECO:0000313" key="16">
    <source>
        <dbReference type="Proteomes" id="UP000189810"/>
    </source>
</evidence>
<reference evidence="15 16" key="1">
    <citation type="submission" date="2016-11" db="EMBL/GenBank/DDBJ databases">
        <authorList>
            <person name="Jaros S."/>
            <person name="Januszkiewicz K."/>
            <person name="Wedrychowicz H."/>
        </authorList>
    </citation>
    <scope>NUCLEOTIDE SEQUENCE [LARGE SCALE GENOMIC DNA]</scope>
    <source>
        <strain evidence="15 16">DSM 19557</strain>
    </source>
</reference>
<feature type="domain" description="RNase H type-2" evidence="14">
    <location>
        <begin position="74"/>
        <end position="264"/>
    </location>
</feature>
<comment type="subcellular location">
    <subcellularLocation>
        <location evidence="4">Cytoplasm</location>
    </subcellularLocation>
</comment>
<evidence type="ECO:0000256" key="5">
    <source>
        <dbReference type="ARBA" id="ARBA00008378"/>
    </source>
</evidence>
<gene>
    <name evidence="15" type="ORF">SAMN05444391_0506</name>
</gene>
<evidence type="ECO:0000256" key="13">
    <source>
        <dbReference type="RuleBase" id="RU003515"/>
    </source>
</evidence>
<dbReference type="STRING" id="381751.SAMN05444391_0506"/>
<protein>
    <recommendedName>
        <fullName evidence="13">Ribonuclease</fullName>
        <ecNumber evidence="13">3.1.26.4</ecNumber>
    </recommendedName>
</protein>
<dbReference type="SUPFAM" id="SSF53098">
    <property type="entry name" value="Ribonuclease H-like"/>
    <property type="match status" value="1"/>
</dbReference>
<comment type="cofactor">
    <cofactor evidence="2">
        <name>Mg(2+)</name>
        <dbReference type="ChEBI" id="CHEBI:18420"/>
    </cofactor>
</comment>
<dbReference type="AlphaFoldDB" id="A0A1M6R3Z2"/>
<keyword evidence="8 12" id="KW-0479">Metal-binding</keyword>
<dbReference type="EMBL" id="LT670846">
    <property type="protein sequence ID" value="SHK27189.1"/>
    <property type="molecule type" value="Genomic_DNA"/>
</dbReference>
<keyword evidence="10 12" id="KW-0378">Hydrolase</keyword>
<comment type="cofactor">
    <cofactor evidence="12">
        <name>Mn(2+)</name>
        <dbReference type="ChEBI" id="CHEBI:29035"/>
    </cofactor>
    <cofactor evidence="12">
        <name>Mg(2+)</name>
        <dbReference type="ChEBI" id="CHEBI:18420"/>
    </cofactor>
    <text evidence="12">Manganese or magnesium. Binds 1 divalent metal ion per monomer in the absence of substrate. May bind a second metal ion after substrate binding.</text>
</comment>
<dbReference type="GO" id="GO:0032299">
    <property type="term" value="C:ribonuclease H2 complex"/>
    <property type="evidence" value="ECO:0007669"/>
    <property type="project" value="TreeGrafter"/>
</dbReference>
<dbReference type="GO" id="GO:0003723">
    <property type="term" value="F:RNA binding"/>
    <property type="evidence" value="ECO:0007669"/>
    <property type="project" value="UniProtKB-UniRule"/>
</dbReference>
<comment type="function">
    <text evidence="3 13">Endonuclease that specifically degrades the RNA of RNA-DNA hybrids.</text>
</comment>
<dbReference type="GO" id="GO:0004523">
    <property type="term" value="F:RNA-DNA hybrid ribonuclease activity"/>
    <property type="evidence" value="ECO:0007669"/>
    <property type="project" value="UniProtKB-UniRule"/>
</dbReference>
<evidence type="ECO:0000259" key="14">
    <source>
        <dbReference type="PROSITE" id="PS51975"/>
    </source>
</evidence>
<dbReference type="Pfam" id="PF01351">
    <property type="entry name" value="RNase_HII"/>
    <property type="match status" value="1"/>
</dbReference>
<comment type="catalytic activity">
    <reaction evidence="1 12 13">
        <text>Endonucleolytic cleavage to 5'-phosphomonoester.</text>
        <dbReference type="EC" id="3.1.26.4"/>
    </reaction>
</comment>
<feature type="binding site" evidence="12">
    <location>
        <position position="81"/>
    </location>
    <ligand>
        <name>a divalent metal cation</name>
        <dbReference type="ChEBI" id="CHEBI:60240"/>
    </ligand>
</feature>
<dbReference type="GO" id="GO:0043137">
    <property type="term" value="P:DNA replication, removal of RNA primer"/>
    <property type="evidence" value="ECO:0007669"/>
    <property type="project" value="TreeGrafter"/>
</dbReference>
<dbReference type="OrthoDB" id="9777935at2"/>
<dbReference type="GO" id="GO:0046872">
    <property type="term" value="F:metal ion binding"/>
    <property type="evidence" value="ECO:0007669"/>
    <property type="project" value="UniProtKB-KW"/>
</dbReference>
<dbReference type="NCBIfam" id="TIGR00716">
    <property type="entry name" value="rnhC"/>
    <property type="match status" value="1"/>
</dbReference>
<evidence type="ECO:0000256" key="7">
    <source>
        <dbReference type="ARBA" id="ARBA00022722"/>
    </source>
</evidence>
<evidence type="ECO:0000313" key="15">
    <source>
        <dbReference type="EMBL" id="SHK27189.1"/>
    </source>
</evidence>
<feature type="binding site" evidence="12">
    <location>
        <position position="80"/>
    </location>
    <ligand>
        <name>a divalent metal cation</name>
        <dbReference type="ChEBI" id="CHEBI:60240"/>
    </ligand>
</feature>
<proteinExistence type="inferred from homology"/>
<keyword evidence="9 12" id="KW-0255">Endonuclease</keyword>
<keyword evidence="6" id="KW-0963">Cytoplasm</keyword>
<keyword evidence="7 12" id="KW-0540">Nuclease</keyword>
<evidence type="ECO:0000256" key="9">
    <source>
        <dbReference type="ARBA" id="ARBA00022759"/>
    </source>
</evidence>
<sequence length="264" mass="30794">MNITLKLPVHYWETVKDLLISHGFTPIRKDYTLWALEKKGQYVHLYPSGILLIQGKDPQGLKEFILGSLPEEKVYRVGCDESGKGDFFGPIVFSCVLVKPENYKRLWELSPKDSKDIKEEEVFRKAELLRPVVDVFTEVLEPKEFNRLYREHRNLNTLMTITYRKLISSIKELLKDKEHTIVIDGYRLRSPFDGGVIFEPDAERHYPEVASASIFARESLLRWLKERNLPKGSSSQAKIKALEIYHKDRRLAEELLKISFLESK</sequence>
<dbReference type="GO" id="GO:0005737">
    <property type="term" value="C:cytoplasm"/>
    <property type="evidence" value="ECO:0007669"/>
    <property type="project" value="UniProtKB-SubCell"/>
</dbReference>